<comment type="caution">
    <text evidence="1">The sequence shown here is derived from an EMBL/GenBank/DDBJ whole genome shotgun (WGS) entry which is preliminary data.</text>
</comment>
<accession>A0A9Q0N972</accession>
<keyword evidence="2" id="KW-1185">Reference proteome</keyword>
<gene>
    <name evidence="1" type="ORF">Bhyg_01247</name>
</gene>
<organism evidence="1 2">
    <name type="scientific">Pseudolycoriella hygida</name>
    <dbReference type="NCBI Taxonomy" id="35572"/>
    <lineage>
        <taxon>Eukaryota</taxon>
        <taxon>Metazoa</taxon>
        <taxon>Ecdysozoa</taxon>
        <taxon>Arthropoda</taxon>
        <taxon>Hexapoda</taxon>
        <taxon>Insecta</taxon>
        <taxon>Pterygota</taxon>
        <taxon>Neoptera</taxon>
        <taxon>Endopterygota</taxon>
        <taxon>Diptera</taxon>
        <taxon>Nematocera</taxon>
        <taxon>Sciaroidea</taxon>
        <taxon>Sciaridae</taxon>
        <taxon>Pseudolycoriella</taxon>
    </lineage>
</organism>
<proteinExistence type="predicted"/>
<evidence type="ECO:0000313" key="2">
    <source>
        <dbReference type="Proteomes" id="UP001151699"/>
    </source>
</evidence>
<dbReference type="EMBL" id="WJQU01000001">
    <property type="protein sequence ID" value="KAJ6646038.1"/>
    <property type="molecule type" value="Genomic_DNA"/>
</dbReference>
<protein>
    <submittedName>
        <fullName evidence="1">Uncharacterized protein</fullName>
    </submittedName>
</protein>
<reference evidence="1" key="1">
    <citation type="submission" date="2022-07" db="EMBL/GenBank/DDBJ databases">
        <authorList>
            <person name="Trinca V."/>
            <person name="Uliana J.V.C."/>
            <person name="Torres T.T."/>
            <person name="Ward R.J."/>
            <person name="Monesi N."/>
        </authorList>
    </citation>
    <scope>NUCLEOTIDE SEQUENCE</scope>
    <source>
        <strain evidence="1">HSMRA1968</strain>
        <tissue evidence="1">Whole embryos</tissue>
    </source>
</reference>
<name>A0A9Q0N972_9DIPT</name>
<dbReference type="Proteomes" id="UP001151699">
    <property type="component" value="Chromosome A"/>
</dbReference>
<evidence type="ECO:0000313" key="1">
    <source>
        <dbReference type="EMBL" id="KAJ6646038.1"/>
    </source>
</evidence>
<sequence length="15" mass="1806">MATTYGRQNRHETIQ</sequence>